<keyword evidence="5" id="KW-0443">Lipid metabolism</keyword>
<keyword evidence="4" id="KW-0460">Magnesium</keyword>
<evidence type="ECO:0000256" key="2">
    <source>
        <dbReference type="ARBA" id="ARBA00022679"/>
    </source>
</evidence>
<name>L8JM95_9BACT</name>
<dbReference type="GO" id="GO:0016765">
    <property type="term" value="F:transferase activity, transferring alkyl or aryl (other than methyl) groups"/>
    <property type="evidence" value="ECO:0007669"/>
    <property type="project" value="InterPro"/>
</dbReference>
<sequence length="92" mass="9588">MAGEMLGLKLIFIDAGSGAREAITPKMIQQVKKSVNVPVIVGGGINSAAKAKASLEAGADVIVIGNAAEKNPNLVIEVSEKIYDFNKSLNIH</sequence>
<protein>
    <submittedName>
        <fullName evidence="8">Geranylgeranylglyceryl phosphate synthase</fullName>
    </submittedName>
</protein>
<keyword evidence="3" id="KW-0479">Metal-binding</keyword>
<evidence type="ECO:0000256" key="1">
    <source>
        <dbReference type="ARBA" id="ARBA00022516"/>
    </source>
</evidence>
<dbReference type="STRING" id="1237149.C900_04458"/>
<keyword evidence="1" id="KW-0444">Lipid biosynthesis</keyword>
<dbReference type="Proteomes" id="UP000011135">
    <property type="component" value="Unassembled WGS sequence"/>
</dbReference>
<dbReference type="InterPro" id="IPR038597">
    <property type="entry name" value="GGGP/HepGP_synthase_sf"/>
</dbReference>
<gene>
    <name evidence="8" type="ORF">C900_04458</name>
</gene>
<dbReference type="Pfam" id="PF01884">
    <property type="entry name" value="PcrB"/>
    <property type="match status" value="1"/>
</dbReference>
<keyword evidence="7" id="KW-1208">Phospholipid metabolism</keyword>
<evidence type="ECO:0000256" key="3">
    <source>
        <dbReference type="ARBA" id="ARBA00022723"/>
    </source>
</evidence>
<keyword evidence="6" id="KW-0594">Phospholipid biosynthesis</keyword>
<dbReference type="Gene3D" id="3.20.20.390">
    <property type="entry name" value="FMN-linked oxidoreductases"/>
    <property type="match status" value="1"/>
</dbReference>
<evidence type="ECO:0000256" key="7">
    <source>
        <dbReference type="ARBA" id="ARBA00023264"/>
    </source>
</evidence>
<evidence type="ECO:0000256" key="4">
    <source>
        <dbReference type="ARBA" id="ARBA00022842"/>
    </source>
</evidence>
<evidence type="ECO:0000256" key="6">
    <source>
        <dbReference type="ARBA" id="ARBA00023209"/>
    </source>
</evidence>
<dbReference type="EMBL" id="AMZN01000064">
    <property type="protein sequence ID" value="ELR69935.1"/>
    <property type="molecule type" value="Genomic_DNA"/>
</dbReference>
<keyword evidence="2" id="KW-0808">Transferase</keyword>
<reference evidence="8 9" key="1">
    <citation type="submission" date="2012-12" db="EMBL/GenBank/DDBJ databases">
        <title>Genome assembly of Fulvivirga imtechensis AK7.</title>
        <authorList>
            <person name="Nupur N."/>
            <person name="Khatri I."/>
            <person name="Kumar R."/>
            <person name="Subramanian S."/>
            <person name="Pinnaka A."/>
        </authorList>
    </citation>
    <scope>NUCLEOTIDE SEQUENCE [LARGE SCALE GENOMIC DNA]</scope>
    <source>
        <strain evidence="8 9">AK7</strain>
    </source>
</reference>
<dbReference type="SUPFAM" id="SSF51395">
    <property type="entry name" value="FMN-linked oxidoreductases"/>
    <property type="match status" value="1"/>
</dbReference>
<dbReference type="InterPro" id="IPR008205">
    <property type="entry name" value="GGGP_HepGP_synthase"/>
</dbReference>
<dbReference type="GO" id="GO:0008654">
    <property type="term" value="P:phospholipid biosynthetic process"/>
    <property type="evidence" value="ECO:0007669"/>
    <property type="project" value="UniProtKB-KW"/>
</dbReference>
<dbReference type="eggNOG" id="COG1646">
    <property type="taxonomic scope" value="Bacteria"/>
</dbReference>
<evidence type="ECO:0000256" key="5">
    <source>
        <dbReference type="ARBA" id="ARBA00023098"/>
    </source>
</evidence>
<accession>L8JM95</accession>
<dbReference type="GO" id="GO:0046872">
    <property type="term" value="F:metal ion binding"/>
    <property type="evidence" value="ECO:0007669"/>
    <property type="project" value="UniProtKB-KW"/>
</dbReference>
<evidence type="ECO:0000313" key="9">
    <source>
        <dbReference type="Proteomes" id="UP000011135"/>
    </source>
</evidence>
<evidence type="ECO:0000313" key="8">
    <source>
        <dbReference type="EMBL" id="ELR69935.1"/>
    </source>
</evidence>
<comment type="caution">
    <text evidence="8">The sequence shown here is derived from an EMBL/GenBank/DDBJ whole genome shotgun (WGS) entry which is preliminary data.</text>
</comment>
<keyword evidence="9" id="KW-1185">Reference proteome</keyword>
<proteinExistence type="predicted"/>
<dbReference type="AlphaFoldDB" id="L8JM95"/>
<organism evidence="8 9">
    <name type="scientific">Fulvivirga imtechensis AK7</name>
    <dbReference type="NCBI Taxonomy" id="1237149"/>
    <lineage>
        <taxon>Bacteria</taxon>
        <taxon>Pseudomonadati</taxon>
        <taxon>Bacteroidota</taxon>
        <taxon>Cytophagia</taxon>
        <taxon>Cytophagales</taxon>
        <taxon>Fulvivirgaceae</taxon>
        <taxon>Fulvivirga</taxon>
    </lineage>
</organism>